<evidence type="ECO:0000313" key="1">
    <source>
        <dbReference type="EMBL" id="CAB4126476.1"/>
    </source>
</evidence>
<sequence length="74" mass="8861">MKKVLIAFALVASCQAHAQKIDSCSYYRRRCDTLQHKLYMSNMKVEKCRRYVKICMKNRSQDKFLLGWIRRAVE</sequence>
<proteinExistence type="predicted"/>
<reference evidence="1" key="1">
    <citation type="submission" date="2020-04" db="EMBL/GenBank/DDBJ databases">
        <authorList>
            <person name="Chiriac C."/>
            <person name="Salcher M."/>
            <person name="Ghai R."/>
            <person name="Kavagutti S V."/>
        </authorList>
    </citation>
    <scope>NUCLEOTIDE SEQUENCE</scope>
</reference>
<gene>
    <name evidence="1" type="ORF">UFOVP74_30</name>
</gene>
<name>A0A6J5KZU4_9CAUD</name>
<accession>A0A6J5KZU4</accession>
<dbReference type="EMBL" id="LR796196">
    <property type="protein sequence ID" value="CAB4126476.1"/>
    <property type="molecule type" value="Genomic_DNA"/>
</dbReference>
<organism evidence="1">
    <name type="scientific">uncultured Caudovirales phage</name>
    <dbReference type="NCBI Taxonomy" id="2100421"/>
    <lineage>
        <taxon>Viruses</taxon>
        <taxon>Duplodnaviria</taxon>
        <taxon>Heunggongvirae</taxon>
        <taxon>Uroviricota</taxon>
        <taxon>Caudoviricetes</taxon>
        <taxon>Peduoviridae</taxon>
        <taxon>Maltschvirus</taxon>
        <taxon>Maltschvirus maltsch</taxon>
    </lineage>
</organism>
<protein>
    <submittedName>
        <fullName evidence="1">Uncharacterized protein</fullName>
    </submittedName>
</protein>